<keyword evidence="2" id="KW-1185">Reference proteome</keyword>
<evidence type="ECO:0000313" key="2">
    <source>
        <dbReference type="Proteomes" id="UP000011301"/>
    </source>
</evidence>
<organism evidence="1 2">
    <name type="scientific">Glossina hytrovirus (isolate Glossina pallidipes/Ethiopia/Seibersdorf/-)</name>
    <name type="common">GHV</name>
    <dbReference type="NCBI Taxonomy" id="379529"/>
    <lineage>
        <taxon>Viruses</taxon>
        <taxon>Viruses incertae sedis</taxon>
        <taxon>Naldaviricetes</taxon>
        <taxon>Lefavirales</taxon>
        <taxon>Hytrosaviridae</taxon>
        <taxon>Glossinavirus</taxon>
        <taxon>Glossinavirus glopallidipedis</taxon>
    </lineage>
</organism>
<gene>
    <name evidence="1" type="ORF">SGHV151</name>
</gene>
<evidence type="ECO:0000313" key="1">
    <source>
        <dbReference type="EMBL" id="ABQ08924.1"/>
    </source>
</evidence>
<dbReference type="RefSeq" id="YP_001687099.1">
    <property type="nucleotide sequence ID" value="NC_010356.1"/>
</dbReference>
<sequence length="82" mass="9876">MEERYELISKLADLFIAYRNVLFYKMQLCERENNEDVYSLEEVNSTRYNLSSEQESVEEALMLLRQYEHYEDIIDGLITDPL</sequence>
<proteinExistence type="predicted"/>
<dbReference type="KEGG" id="vg:5950836"/>
<reference evidence="1 2" key="2">
    <citation type="journal article" date="2008" name="J. Virol.">
        <title>Genome analysis of a Glossina pallidipes salivary gland hypertrophy virus reveals a novel, large, double-stranded circular DNA virus.</title>
        <authorList>
            <person name="Abd-Alla A.M."/>
            <person name="Cousserans F."/>
            <person name="Parker A.G."/>
            <person name="Jehle J.A."/>
            <person name="Parker N.J."/>
            <person name="Vlak J.M."/>
            <person name="Robinson A.S."/>
            <person name="Bergoin M."/>
        </authorList>
    </citation>
    <scope>NUCLEOTIDE SEQUENCE [LARGE SCALE GENOMIC DNA]</scope>
    <source>
        <strain evidence="2">Isolate Glossina pallidipes/Ethiopia/Seibersdorf/-</strain>
    </source>
</reference>
<dbReference type="EMBL" id="EF568108">
    <property type="protein sequence ID" value="ABQ08924.1"/>
    <property type="molecule type" value="Genomic_DNA"/>
</dbReference>
<dbReference type="GeneID" id="5950836"/>
<organismHost>
    <name type="scientific">Glossina</name>
    <name type="common">tsetse flies</name>
    <dbReference type="NCBI Taxonomy" id="7393"/>
</organismHost>
<accession>B0YLV5</accession>
<dbReference type="Proteomes" id="UP000011301">
    <property type="component" value="Segment"/>
</dbReference>
<protein>
    <submittedName>
        <fullName evidence="1">Uncharacterized protein</fullName>
    </submittedName>
</protein>
<name>B0YLV5_GHVS</name>
<reference evidence="1 2" key="1">
    <citation type="journal article" date="2007" name="J. Virol. Methods">
        <title>Development of a non-destructive PCR method for detection of the salivary gland hypertrophy virus (SGHV) in tsetse flies.</title>
        <authorList>
            <person name="Abd-Alla A."/>
            <person name="Bossin H."/>
            <person name="Cousserans F."/>
            <person name="Parker A."/>
            <person name="Bergoin M."/>
            <person name="Robinson A."/>
        </authorList>
    </citation>
    <scope>NUCLEOTIDE SEQUENCE [LARGE SCALE GENOMIC DNA]</scope>
    <source>
        <strain evidence="2">Isolate Glossina pallidipes/Ethiopia/Seibersdorf/-</strain>
    </source>
</reference>